<dbReference type="InterPro" id="IPR031632">
    <property type="entry name" value="SVIP"/>
</dbReference>
<evidence type="ECO:0000313" key="5">
    <source>
        <dbReference type="EMBL" id="KAJ8061247.1"/>
    </source>
</evidence>
<evidence type="ECO:0000256" key="4">
    <source>
        <dbReference type="SAM" id="MobiDB-lite"/>
    </source>
</evidence>
<proteinExistence type="predicted"/>
<keyword evidence="6" id="KW-1185">Reference proteome</keyword>
<dbReference type="Pfam" id="PF15811">
    <property type="entry name" value="SVIP"/>
    <property type="match status" value="1"/>
</dbReference>
<dbReference type="OrthoDB" id="5415072at2759"/>
<keyword evidence="1" id="KW-0519">Myristate</keyword>
<reference evidence="5" key="1">
    <citation type="submission" date="2022-11" db="EMBL/GenBank/DDBJ databases">
        <title>Genome Resource of Sclerotinia nivalis Strain SnTB1, a Plant Pathogen Isolated from American Ginseng.</title>
        <authorList>
            <person name="Fan S."/>
        </authorList>
    </citation>
    <scope>NUCLEOTIDE SEQUENCE</scope>
    <source>
        <strain evidence="5">SnTB1</strain>
    </source>
</reference>
<feature type="region of interest" description="Disordered" evidence="4">
    <location>
        <begin position="46"/>
        <end position="82"/>
    </location>
</feature>
<dbReference type="Proteomes" id="UP001152300">
    <property type="component" value="Unassembled WGS sequence"/>
</dbReference>
<feature type="compositionally biased region" description="Low complexity" evidence="4">
    <location>
        <begin position="166"/>
        <end position="178"/>
    </location>
</feature>
<feature type="compositionally biased region" description="Polar residues" evidence="4">
    <location>
        <begin position="46"/>
        <end position="59"/>
    </location>
</feature>
<accession>A0A9X0DGY3</accession>
<organism evidence="5 6">
    <name type="scientific">Sclerotinia nivalis</name>
    <dbReference type="NCBI Taxonomy" id="352851"/>
    <lineage>
        <taxon>Eukaryota</taxon>
        <taxon>Fungi</taxon>
        <taxon>Dikarya</taxon>
        <taxon>Ascomycota</taxon>
        <taxon>Pezizomycotina</taxon>
        <taxon>Leotiomycetes</taxon>
        <taxon>Helotiales</taxon>
        <taxon>Sclerotiniaceae</taxon>
        <taxon>Sclerotinia</taxon>
    </lineage>
</organism>
<evidence type="ECO:0000313" key="6">
    <source>
        <dbReference type="Proteomes" id="UP001152300"/>
    </source>
</evidence>
<feature type="compositionally biased region" description="Basic and acidic residues" evidence="4">
    <location>
        <begin position="245"/>
        <end position="256"/>
    </location>
</feature>
<evidence type="ECO:0000256" key="2">
    <source>
        <dbReference type="ARBA" id="ARBA00023139"/>
    </source>
</evidence>
<evidence type="ECO:0000256" key="3">
    <source>
        <dbReference type="ARBA" id="ARBA00023288"/>
    </source>
</evidence>
<gene>
    <name evidence="5" type="ORF">OCU04_010317</name>
</gene>
<evidence type="ECO:0000256" key="1">
    <source>
        <dbReference type="ARBA" id="ARBA00022707"/>
    </source>
</evidence>
<name>A0A9X0DGY3_9HELO</name>
<keyword evidence="2" id="KW-0564">Palmitate</keyword>
<dbReference type="EMBL" id="JAPEIS010000012">
    <property type="protein sequence ID" value="KAJ8061247.1"/>
    <property type="molecule type" value="Genomic_DNA"/>
</dbReference>
<protein>
    <submittedName>
        <fullName evidence="5">Uncharacterized protein</fullName>
    </submittedName>
</protein>
<dbReference type="AlphaFoldDB" id="A0A9X0DGY3"/>
<feature type="region of interest" description="Disordered" evidence="4">
    <location>
        <begin position="166"/>
        <end position="307"/>
    </location>
</feature>
<comment type="caution">
    <text evidence="5">The sequence shown here is derived from an EMBL/GenBank/DDBJ whole genome shotgun (WGS) entry which is preliminary data.</text>
</comment>
<sequence>MTTQPHSWPAWYYIITFELHFFNFTPRFNFLQSQIPSLQNIPSLPTLQTTEYPPSYQSTSRKRIPATRSPSPDFDCGGDFPVDDRAREGPLANYNYEEELYDYDPVSHLPRSLDPYSRLDSRDYSEHRLIHRDRALPRFSRPHPPDHLPFLSQDLGSLHLYNYPDPSSSPLASRSASPSPSPKMGNCCSTSDPSPFDQPGRTLSSAPPKNNPPPAAPKSSVPHTVGGPPRTLGSSSSGGGSNAQEDARRKAAEAAEARLNSKKPKGTLGKKLAEEQSQTLETTRKNASAIERQTRDADAAANARAYN</sequence>
<keyword evidence="3" id="KW-0449">Lipoprotein</keyword>